<dbReference type="Proteomes" id="UP000183994">
    <property type="component" value="Unassembled WGS sequence"/>
</dbReference>
<accession>A0A1M6MGM7</accession>
<dbReference type="STRING" id="1121393.SAMN02745216_02354"/>
<evidence type="ECO:0000259" key="7">
    <source>
        <dbReference type="Pfam" id="PF13183"/>
    </source>
</evidence>
<dbReference type="GO" id="GO:0046872">
    <property type="term" value="F:metal ion binding"/>
    <property type="evidence" value="ECO:0007669"/>
    <property type="project" value="UniProtKB-KW"/>
</dbReference>
<dbReference type="GO" id="GO:0005886">
    <property type="term" value="C:plasma membrane"/>
    <property type="evidence" value="ECO:0007669"/>
    <property type="project" value="TreeGrafter"/>
</dbReference>
<keyword evidence="4" id="KW-0408">Iron</keyword>
<keyword evidence="3" id="KW-0560">Oxidoreductase</keyword>
<evidence type="ECO:0000259" key="6">
    <source>
        <dbReference type="Pfam" id="PF02754"/>
    </source>
</evidence>
<organism evidence="8 9">
    <name type="scientific">Desulfatibacillum alkenivorans DSM 16219</name>
    <dbReference type="NCBI Taxonomy" id="1121393"/>
    <lineage>
        <taxon>Bacteria</taxon>
        <taxon>Pseudomonadati</taxon>
        <taxon>Thermodesulfobacteriota</taxon>
        <taxon>Desulfobacteria</taxon>
        <taxon>Desulfobacterales</taxon>
        <taxon>Desulfatibacillaceae</taxon>
        <taxon>Desulfatibacillum</taxon>
    </lineage>
</organism>
<dbReference type="PANTHER" id="PTHR43255">
    <property type="entry name" value="IRON-SULFUR-BINDING OXIDOREDUCTASE FADF-RELATED-RELATED"/>
    <property type="match status" value="1"/>
</dbReference>
<dbReference type="Pfam" id="PF02754">
    <property type="entry name" value="CCG"/>
    <property type="match status" value="2"/>
</dbReference>
<sequence>MNLDKLKPYEAEMKKCFRCSLCKMVPLAVYQKAEFSNNCPINNYHQFHAWSGSGLQFMALSLLHGRIPADEKLAEIVFSCRSCGYCDVACKYIMDAERHQVNTALKETLALAGLAPPELAQSCRSIRDRGTPFDSPAKPWDQGLSIKKAPRRKAKVLLWAGCSARHDPRQAAAVRLFAQILQRLKVDFAVLQDKESCCGLPAYWSGFADFFTEAAHKTGTALERSGAKTVVCLCGACLGAMRSKYPAYGVKVDAEILHATEFLDRVLARKRLNLQAPEPMRVTYHDPCYLGRQAEPYEEWNGAEKTAFGQMTYTDPPKNLRYGTEGVFDAPRSLLHSIRGLQFKEMHRIREYALCCGAGGGLTEAARPMARQSALSRLEEAKDAGAQCLVTACPHCRSHLEASAREAGLDVRVADIMEILAQALGVHNSAEG</sequence>
<protein>
    <submittedName>
        <fullName evidence="8">Fe-S oxidoreductase</fullName>
    </submittedName>
</protein>
<dbReference type="EMBL" id="FQZU01000012">
    <property type="protein sequence ID" value="SHJ82526.1"/>
    <property type="molecule type" value="Genomic_DNA"/>
</dbReference>
<dbReference type="Pfam" id="PF13183">
    <property type="entry name" value="Fer4_8"/>
    <property type="match status" value="1"/>
</dbReference>
<dbReference type="GO" id="GO:0051539">
    <property type="term" value="F:4 iron, 4 sulfur cluster binding"/>
    <property type="evidence" value="ECO:0007669"/>
    <property type="project" value="UniProtKB-KW"/>
</dbReference>
<feature type="domain" description="Cysteine-rich" evidence="6">
    <location>
        <begin position="156"/>
        <end position="241"/>
    </location>
</feature>
<evidence type="ECO:0000256" key="4">
    <source>
        <dbReference type="ARBA" id="ARBA00023004"/>
    </source>
</evidence>
<evidence type="ECO:0000313" key="8">
    <source>
        <dbReference type="EMBL" id="SHJ82526.1"/>
    </source>
</evidence>
<dbReference type="InterPro" id="IPR004017">
    <property type="entry name" value="Cys_rich_dom"/>
</dbReference>
<keyword evidence="1" id="KW-0004">4Fe-4S</keyword>
<evidence type="ECO:0000256" key="1">
    <source>
        <dbReference type="ARBA" id="ARBA00022485"/>
    </source>
</evidence>
<evidence type="ECO:0000256" key="5">
    <source>
        <dbReference type="ARBA" id="ARBA00023014"/>
    </source>
</evidence>
<gene>
    <name evidence="8" type="ORF">SAMN02745216_02354</name>
</gene>
<keyword evidence="5" id="KW-0411">Iron-sulfur</keyword>
<reference evidence="9" key="1">
    <citation type="submission" date="2016-11" db="EMBL/GenBank/DDBJ databases">
        <authorList>
            <person name="Varghese N."/>
            <person name="Submissions S."/>
        </authorList>
    </citation>
    <scope>NUCLEOTIDE SEQUENCE [LARGE SCALE GENOMIC DNA]</scope>
    <source>
        <strain evidence="9">DSM 16219</strain>
    </source>
</reference>
<feature type="domain" description="4Fe-4S ferredoxin-type" evidence="7">
    <location>
        <begin position="12"/>
        <end position="91"/>
    </location>
</feature>
<feature type="domain" description="Cysteine-rich" evidence="6">
    <location>
        <begin position="328"/>
        <end position="400"/>
    </location>
</feature>
<dbReference type="RefSeq" id="WP_073475971.1">
    <property type="nucleotide sequence ID" value="NZ_FQZU01000012.1"/>
</dbReference>
<dbReference type="OrthoDB" id="9794954at2"/>
<name>A0A1M6MGM7_9BACT</name>
<dbReference type="InterPro" id="IPR051460">
    <property type="entry name" value="HdrC_iron-sulfur_subunit"/>
</dbReference>
<evidence type="ECO:0000256" key="3">
    <source>
        <dbReference type="ARBA" id="ARBA00023002"/>
    </source>
</evidence>
<dbReference type="GO" id="GO:0016491">
    <property type="term" value="F:oxidoreductase activity"/>
    <property type="evidence" value="ECO:0007669"/>
    <property type="project" value="UniProtKB-KW"/>
</dbReference>
<keyword evidence="9" id="KW-1185">Reference proteome</keyword>
<evidence type="ECO:0000313" key="9">
    <source>
        <dbReference type="Proteomes" id="UP000183994"/>
    </source>
</evidence>
<dbReference type="PANTHER" id="PTHR43255:SF1">
    <property type="entry name" value="IRON-SULFUR-BINDING OXIDOREDUCTASE FADF-RELATED"/>
    <property type="match status" value="1"/>
</dbReference>
<keyword evidence="2" id="KW-0479">Metal-binding</keyword>
<dbReference type="AlphaFoldDB" id="A0A1M6MGM7"/>
<proteinExistence type="predicted"/>
<evidence type="ECO:0000256" key="2">
    <source>
        <dbReference type="ARBA" id="ARBA00022723"/>
    </source>
</evidence>
<dbReference type="InterPro" id="IPR017896">
    <property type="entry name" value="4Fe4S_Fe-S-bd"/>
</dbReference>